<evidence type="ECO:0000313" key="3">
    <source>
        <dbReference type="Proteomes" id="UP000004217"/>
    </source>
</evidence>
<name>G2GND4_9ACTN</name>
<feature type="compositionally biased region" description="Basic and acidic residues" evidence="1">
    <location>
        <begin position="165"/>
        <end position="176"/>
    </location>
</feature>
<sequence length="218" mass="21127">VGGVAVAAGTGVLPTSFRGGEPARPGASVTSGVPPETPLVSPSPDGGAQGGPTPGGGSGAPSGTVTAGTSPGGPARGGEPSADARDRGTSGWWKTVVSSCRDVRNGKPLDDVHRRALQGAAGGAERVRPYCNKILKLTGGNAPGRSVPERAGGRGGDGPAGQDGDDGRGGDRDGPHRGGGRGPGPFKEGGRTDHRTDGGTGGPSLTGRPPDGGDRGPR</sequence>
<evidence type="ECO:0000313" key="2">
    <source>
        <dbReference type="EMBL" id="EGX54988.1"/>
    </source>
</evidence>
<comment type="caution">
    <text evidence="2">The sequence shown here is derived from an EMBL/GenBank/DDBJ whole genome shotgun (WGS) entry which is preliminary data.</text>
</comment>
<reference evidence="2 3" key="1">
    <citation type="submission" date="2011-08" db="EMBL/GenBank/DDBJ databases">
        <authorList>
            <person name="Lin Y."/>
            <person name="Hao X."/>
            <person name="Johnstone L."/>
            <person name="Miller S.J."/>
            <person name="Wei G."/>
            <person name="Rensing C."/>
        </authorList>
    </citation>
    <scope>NUCLEOTIDE SEQUENCE [LARGE SCALE GENOMIC DNA]</scope>
    <source>
        <strain evidence="2 3">K42</strain>
    </source>
</reference>
<protein>
    <submittedName>
        <fullName evidence="2">Uncharacterized protein</fullName>
    </submittedName>
</protein>
<dbReference type="AlphaFoldDB" id="G2GND4"/>
<accession>G2GND4</accession>
<feature type="compositionally biased region" description="Gly residues" evidence="1">
    <location>
        <begin position="47"/>
        <end position="60"/>
    </location>
</feature>
<feature type="compositionally biased region" description="Basic and acidic residues" evidence="1">
    <location>
        <begin position="188"/>
        <end position="197"/>
    </location>
</feature>
<feature type="non-terminal residue" evidence="2">
    <location>
        <position position="1"/>
    </location>
</feature>
<feature type="region of interest" description="Disordered" evidence="1">
    <location>
        <begin position="1"/>
        <end position="91"/>
    </location>
</feature>
<dbReference type="EMBL" id="AGBF01000286">
    <property type="protein sequence ID" value="EGX54988.1"/>
    <property type="molecule type" value="Genomic_DNA"/>
</dbReference>
<proteinExistence type="predicted"/>
<dbReference type="PATRIC" id="fig|700597.3.peg.6860"/>
<organism evidence="2 3">
    <name type="scientific">Streptomyces zinciresistens K42</name>
    <dbReference type="NCBI Taxonomy" id="700597"/>
    <lineage>
        <taxon>Bacteria</taxon>
        <taxon>Bacillati</taxon>
        <taxon>Actinomycetota</taxon>
        <taxon>Actinomycetes</taxon>
        <taxon>Kitasatosporales</taxon>
        <taxon>Streptomycetaceae</taxon>
        <taxon>Streptomyces</taxon>
    </lineage>
</organism>
<feature type="compositionally biased region" description="Low complexity" evidence="1">
    <location>
        <begin position="1"/>
        <end position="12"/>
    </location>
</feature>
<evidence type="ECO:0000256" key="1">
    <source>
        <dbReference type="SAM" id="MobiDB-lite"/>
    </source>
</evidence>
<keyword evidence="3" id="KW-1185">Reference proteome</keyword>
<gene>
    <name evidence="2" type="ORF">SZN_35197</name>
</gene>
<dbReference type="Proteomes" id="UP000004217">
    <property type="component" value="Unassembled WGS sequence"/>
</dbReference>
<feature type="region of interest" description="Disordered" evidence="1">
    <location>
        <begin position="136"/>
        <end position="218"/>
    </location>
</feature>